<accession>A0A7X6CZF9</accession>
<gene>
    <name evidence="4" type="ORF">HCN56_07300</name>
</gene>
<keyword evidence="2" id="KW-0812">Transmembrane</keyword>
<name>A0A7X6CZF9_9ACTN</name>
<feature type="transmembrane region" description="Helical" evidence="2">
    <location>
        <begin position="254"/>
        <end position="277"/>
    </location>
</feature>
<keyword evidence="2" id="KW-0472">Membrane</keyword>
<evidence type="ECO:0000313" key="4">
    <source>
        <dbReference type="EMBL" id="NJQ05387.1"/>
    </source>
</evidence>
<sequence>MTGTIADESRRTAKKAQGGAREAKRSPAFRVLARAGLVSQAVIYLLVGVVALRVAFDGDRQQADQGGALEELAQQPFGAALVWAVGCGIGALALWRLAEALVGTAGPDGHKAKSRVPMAGAALLCAVTSFSVLGFAAGQQDSGSSDEQSRDMTARAMEWPAGRWLVGLAGLAVVGVGVWMGIRALRRKWREELRPGVPRWGRRLLDVLGTGGELARGVVFATAGFFVCRAAVVFDPDEAVGLDNALRSLAAAPAGPWVLTATAAGLACYGAFALAMARWQRI</sequence>
<reference evidence="4 5" key="1">
    <citation type="submission" date="2020-03" db="EMBL/GenBank/DDBJ databases">
        <title>Draft genome of Streptomyces sp. ventii, isolated from the Axial Seamount in the Pacific Ocean, and resequencing of the two type strains Streptomyces lonarensis strain NCL 716 and Streptomyces bohaiensis strain 11A07.</title>
        <authorList>
            <person name="Loughran R.M."/>
            <person name="Pfannmuller K.M."/>
            <person name="Wasson B.J."/>
            <person name="Deadmond M.C."/>
            <person name="Paddock B.E."/>
            <person name="Koyack M.J."/>
            <person name="Gallegos D.A."/>
            <person name="Mitchell E.A."/>
            <person name="Ushijima B."/>
            <person name="Saw J.H."/>
            <person name="Mcphail K.L."/>
            <person name="Videau P."/>
        </authorList>
    </citation>
    <scope>NUCLEOTIDE SEQUENCE [LARGE SCALE GENOMIC DNA]</scope>
    <source>
        <strain evidence="4 5">NCL716</strain>
    </source>
</reference>
<feature type="domain" description="DUF1206" evidence="3">
    <location>
        <begin position="119"/>
        <end position="187"/>
    </location>
</feature>
<evidence type="ECO:0000259" key="3">
    <source>
        <dbReference type="Pfam" id="PF06724"/>
    </source>
</evidence>
<organism evidence="4 5">
    <name type="scientific">Streptomyces lonarensis</name>
    <dbReference type="NCBI Taxonomy" id="700599"/>
    <lineage>
        <taxon>Bacteria</taxon>
        <taxon>Bacillati</taxon>
        <taxon>Actinomycetota</taxon>
        <taxon>Actinomycetes</taxon>
        <taxon>Kitasatosporales</taxon>
        <taxon>Streptomycetaceae</taxon>
        <taxon>Streptomyces</taxon>
    </lineage>
</organism>
<evidence type="ECO:0000256" key="2">
    <source>
        <dbReference type="SAM" id="Phobius"/>
    </source>
</evidence>
<comment type="caution">
    <text evidence="4">The sequence shown here is derived from an EMBL/GenBank/DDBJ whole genome shotgun (WGS) entry which is preliminary data.</text>
</comment>
<keyword evidence="2" id="KW-1133">Transmembrane helix</keyword>
<feature type="transmembrane region" description="Helical" evidence="2">
    <location>
        <begin position="31"/>
        <end position="56"/>
    </location>
</feature>
<proteinExistence type="predicted"/>
<dbReference type="AlphaFoldDB" id="A0A7X6CZF9"/>
<dbReference type="Proteomes" id="UP000578686">
    <property type="component" value="Unassembled WGS sequence"/>
</dbReference>
<dbReference type="RefSeq" id="WP_167968675.1">
    <property type="nucleotide sequence ID" value="NZ_BHZG01000149.1"/>
</dbReference>
<feature type="transmembrane region" description="Helical" evidence="2">
    <location>
        <begin position="164"/>
        <end position="185"/>
    </location>
</feature>
<feature type="domain" description="DUF1206" evidence="3">
    <location>
        <begin position="214"/>
        <end position="279"/>
    </location>
</feature>
<protein>
    <submittedName>
        <fullName evidence="4">DUF1206 domain-containing protein</fullName>
    </submittedName>
</protein>
<feature type="transmembrane region" description="Helical" evidence="2">
    <location>
        <begin position="116"/>
        <end position="137"/>
    </location>
</feature>
<feature type="domain" description="DUF1206" evidence="3">
    <location>
        <begin position="35"/>
        <end position="102"/>
    </location>
</feature>
<evidence type="ECO:0000313" key="5">
    <source>
        <dbReference type="Proteomes" id="UP000578686"/>
    </source>
</evidence>
<feature type="transmembrane region" description="Helical" evidence="2">
    <location>
        <begin position="214"/>
        <end position="234"/>
    </location>
</feature>
<feature type="transmembrane region" description="Helical" evidence="2">
    <location>
        <begin position="76"/>
        <end position="95"/>
    </location>
</feature>
<dbReference type="InterPro" id="IPR009597">
    <property type="entry name" value="DUF1206"/>
</dbReference>
<evidence type="ECO:0000256" key="1">
    <source>
        <dbReference type="SAM" id="MobiDB-lite"/>
    </source>
</evidence>
<dbReference type="EMBL" id="JAAVJD010000035">
    <property type="protein sequence ID" value="NJQ05387.1"/>
    <property type="molecule type" value="Genomic_DNA"/>
</dbReference>
<keyword evidence="5" id="KW-1185">Reference proteome</keyword>
<feature type="region of interest" description="Disordered" evidence="1">
    <location>
        <begin position="1"/>
        <end position="21"/>
    </location>
</feature>
<dbReference type="Pfam" id="PF06724">
    <property type="entry name" value="DUF1206"/>
    <property type="match status" value="3"/>
</dbReference>